<dbReference type="STRING" id="47428.A0A284S8K1"/>
<dbReference type="EMBL" id="FUEG01000043">
    <property type="protein sequence ID" value="SJL17342.1"/>
    <property type="molecule type" value="Genomic_DNA"/>
</dbReference>
<evidence type="ECO:0000313" key="1">
    <source>
        <dbReference type="EMBL" id="SJL17342.1"/>
    </source>
</evidence>
<accession>A0A284S8K1</accession>
<evidence type="ECO:0000313" key="2">
    <source>
        <dbReference type="Proteomes" id="UP000219338"/>
    </source>
</evidence>
<dbReference type="OrthoDB" id="3034442at2759"/>
<dbReference type="AlphaFoldDB" id="A0A284S8K1"/>
<keyword evidence="2" id="KW-1185">Reference proteome</keyword>
<name>A0A284S8K1_ARMOS</name>
<dbReference type="Proteomes" id="UP000219338">
    <property type="component" value="Unassembled WGS sequence"/>
</dbReference>
<organism evidence="1 2">
    <name type="scientific">Armillaria ostoyae</name>
    <name type="common">Armillaria root rot fungus</name>
    <dbReference type="NCBI Taxonomy" id="47428"/>
    <lineage>
        <taxon>Eukaryota</taxon>
        <taxon>Fungi</taxon>
        <taxon>Dikarya</taxon>
        <taxon>Basidiomycota</taxon>
        <taxon>Agaricomycotina</taxon>
        <taxon>Agaricomycetes</taxon>
        <taxon>Agaricomycetidae</taxon>
        <taxon>Agaricales</taxon>
        <taxon>Marasmiineae</taxon>
        <taxon>Physalacriaceae</taxon>
        <taxon>Armillaria</taxon>
    </lineage>
</organism>
<gene>
    <name evidence="1" type="ORF">ARMOST_20892</name>
</gene>
<proteinExistence type="predicted"/>
<protein>
    <submittedName>
        <fullName evidence="1">Uncharacterized protein</fullName>
    </submittedName>
</protein>
<sequence length="118" mass="13333">MPRLALHAWSHSFSWVDSTSATSTSILIHSQNDNPWALELNSLELYSLSLLSSNSRLDGVLRCPDAILCKRAIAVWIRPHNRPMVSHWEEHDGSENSSQLSSPLHLILPPKFAFSRFT</sequence>
<reference evidence="2" key="1">
    <citation type="journal article" date="2017" name="Nat. Ecol. Evol.">
        <title>Genome expansion and lineage-specific genetic innovations in the forest pathogenic fungi Armillaria.</title>
        <authorList>
            <person name="Sipos G."/>
            <person name="Prasanna A.N."/>
            <person name="Walter M.C."/>
            <person name="O'Connor E."/>
            <person name="Balint B."/>
            <person name="Krizsan K."/>
            <person name="Kiss B."/>
            <person name="Hess J."/>
            <person name="Varga T."/>
            <person name="Slot J."/>
            <person name="Riley R."/>
            <person name="Boka B."/>
            <person name="Rigling D."/>
            <person name="Barry K."/>
            <person name="Lee J."/>
            <person name="Mihaltcheva S."/>
            <person name="LaButti K."/>
            <person name="Lipzen A."/>
            <person name="Waldron R."/>
            <person name="Moloney N.M."/>
            <person name="Sperisen C."/>
            <person name="Kredics L."/>
            <person name="Vagvoelgyi C."/>
            <person name="Patrignani A."/>
            <person name="Fitzpatrick D."/>
            <person name="Nagy I."/>
            <person name="Doyle S."/>
            <person name="Anderson J.B."/>
            <person name="Grigoriev I.V."/>
            <person name="Gueldener U."/>
            <person name="Muensterkoetter M."/>
            <person name="Nagy L.G."/>
        </authorList>
    </citation>
    <scope>NUCLEOTIDE SEQUENCE [LARGE SCALE GENOMIC DNA]</scope>
    <source>
        <strain evidence="2">C18/9</strain>
    </source>
</reference>